<dbReference type="GO" id="GO:0006508">
    <property type="term" value="P:proteolysis"/>
    <property type="evidence" value="ECO:0007669"/>
    <property type="project" value="UniProtKB-KW"/>
</dbReference>
<dbReference type="Pfam" id="PF00431">
    <property type="entry name" value="CUB"/>
    <property type="match status" value="2"/>
</dbReference>
<proteinExistence type="predicted"/>
<dbReference type="Pfam" id="PF00084">
    <property type="entry name" value="Sushi"/>
    <property type="match status" value="4"/>
</dbReference>
<dbReference type="AlphaFoldDB" id="A0A8J9Z296"/>
<feature type="domain" description="Sushi" evidence="12">
    <location>
        <begin position="65"/>
        <end position="127"/>
    </location>
</feature>
<dbReference type="GO" id="GO:0004252">
    <property type="term" value="F:serine-type endopeptidase activity"/>
    <property type="evidence" value="ECO:0007669"/>
    <property type="project" value="InterPro"/>
</dbReference>
<dbReference type="SUPFAM" id="SSF57535">
    <property type="entry name" value="Complement control module/SCR domain"/>
    <property type="match status" value="5"/>
</dbReference>
<dbReference type="InterPro" id="IPR002172">
    <property type="entry name" value="LDrepeatLR_classA_rpt"/>
</dbReference>
<dbReference type="InterPro" id="IPR035976">
    <property type="entry name" value="Sushi/SCR/CCP_sf"/>
</dbReference>
<dbReference type="PANTHER" id="PTHR24252:SF7">
    <property type="entry name" value="HYALIN"/>
    <property type="match status" value="1"/>
</dbReference>
<feature type="domain" description="Sushi" evidence="12">
    <location>
        <begin position="190"/>
        <end position="249"/>
    </location>
</feature>
<dbReference type="EMBL" id="OV696700">
    <property type="protein sequence ID" value="CAH1246044.1"/>
    <property type="molecule type" value="Genomic_DNA"/>
</dbReference>
<keyword evidence="3 8" id="KW-0378">Hydrolase</keyword>
<dbReference type="InterPro" id="IPR018114">
    <property type="entry name" value="TRYPSIN_HIS"/>
</dbReference>
<feature type="disulfide bond" evidence="7">
    <location>
        <begin position="340"/>
        <end position="367"/>
    </location>
</feature>
<dbReference type="Gene3D" id="2.60.120.290">
    <property type="entry name" value="Spermadhesin, CUB domain"/>
    <property type="match status" value="2"/>
</dbReference>
<evidence type="ECO:0000256" key="2">
    <source>
        <dbReference type="ARBA" id="ARBA00022670"/>
    </source>
</evidence>
<evidence type="ECO:0000259" key="11">
    <source>
        <dbReference type="PROSITE" id="PS50240"/>
    </source>
</evidence>
<keyword evidence="2 8" id="KW-0645">Protease</keyword>
<dbReference type="InterPro" id="IPR035914">
    <property type="entry name" value="Sperma_CUB_dom_sf"/>
</dbReference>
<dbReference type="PROSITE" id="PS50923">
    <property type="entry name" value="SUSHI"/>
    <property type="match status" value="5"/>
</dbReference>
<reference evidence="13" key="1">
    <citation type="submission" date="2022-01" db="EMBL/GenBank/DDBJ databases">
        <authorList>
            <person name="Braso-Vives M."/>
        </authorList>
    </citation>
    <scope>NUCLEOTIDE SEQUENCE</scope>
</reference>
<feature type="disulfide bond" evidence="7">
    <location>
        <begin position="220"/>
        <end position="247"/>
    </location>
</feature>
<accession>A0A8J9Z296</accession>
<dbReference type="PROSITE" id="PS50068">
    <property type="entry name" value="LDLRA_2"/>
    <property type="match status" value="1"/>
</dbReference>
<dbReference type="SUPFAM" id="SSF50494">
    <property type="entry name" value="Trypsin-like serine proteases"/>
    <property type="match status" value="1"/>
</dbReference>
<dbReference type="InterPro" id="IPR009003">
    <property type="entry name" value="Peptidase_S1_PA"/>
</dbReference>
<feature type="disulfide bond" evidence="7">
    <location>
        <begin position="312"/>
        <end position="355"/>
    </location>
</feature>
<dbReference type="CDD" id="cd00190">
    <property type="entry name" value="Tryp_SPc"/>
    <property type="match status" value="1"/>
</dbReference>
<feature type="disulfide bond" evidence="6">
    <location>
        <begin position="623"/>
        <end position="635"/>
    </location>
</feature>
<dbReference type="InterPro" id="IPR036055">
    <property type="entry name" value="LDL_receptor-like_sf"/>
</dbReference>
<dbReference type="SMART" id="SM00032">
    <property type="entry name" value="CCP"/>
    <property type="match status" value="5"/>
</dbReference>
<keyword evidence="4 8" id="KW-0720">Serine protease</keyword>
<feature type="domain" description="Sushi" evidence="12">
    <location>
        <begin position="128"/>
        <end position="187"/>
    </location>
</feature>
<dbReference type="CDD" id="cd00112">
    <property type="entry name" value="LDLa"/>
    <property type="match status" value="1"/>
</dbReference>
<feature type="disulfide bond" evidence="7">
    <location>
        <begin position="192"/>
        <end position="235"/>
    </location>
</feature>
<dbReference type="Pfam" id="PF00057">
    <property type="entry name" value="Ldl_recept_a"/>
    <property type="match status" value="1"/>
</dbReference>
<comment type="caution">
    <text evidence="7">Lacks conserved residue(s) required for the propagation of feature annotation.</text>
</comment>
<feature type="disulfide bond" evidence="7">
    <location>
        <begin position="130"/>
        <end position="173"/>
    </location>
</feature>
<dbReference type="SMART" id="SM00042">
    <property type="entry name" value="CUB"/>
    <property type="match status" value="2"/>
</dbReference>
<dbReference type="CDD" id="cd00041">
    <property type="entry name" value="CUB"/>
    <property type="match status" value="2"/>
</dbReference>
<evidence type="ECO:0000256" key="4">
    <source>
        <dbReference type="ARBA" id="ARBA00022825"/>
    </source>
</evidence>
<dbReference type="InterPro" id="IPR001254">
    <property type="entry name" value="Trypsin_dom"/>
</dbReference>
<dbReference type="SUPFAM" id="SSF49854">
    <property type="entry name" value="Spermadhesin, CUB domain"/>
    <property type="match status" value="2"/>
</dbReference>
<dbReference type="PRINTS" id="PR00722">
    <property type="entry name" value="CHYMOTRYPSIN"/>
</dbReference>
<dbReference type="SUPFAM" id="SSF57424">
    <property type="entry name" value="LDL receptor-like module"/>
    <property type="match status" value="1"/>
</dbReference>
<dbReference type="InterPro" id="IPR000859">
    <property type="entry name" value="CUB_dom"/>
</dbReference>
<feature type="disulfide bond" evidence="7">
    <location>
        <begin position="252"/>
        <end position="295"/>
    </location>
</feature>
<feature type="domain" description="CUB" evidence="10">
    <location>
        <begin position="504"/>
        <end position="617"/>
    </location>
</feature>
<organism evidence="13 14">
    <name type="scientific">Branchiostoma lanceolatum</name>
    <name type="common">Common lancelet</name>
    <name type="synonym">Amphioxus lanceolatum</name>
    <dbReference type="NCBI Taxonomy" id="7740"/>
    <lineage>
        <taxon>Eukaryota</taxon>
        <taxon>Metazoa</taxon>
        <taxon>Chordata</taxon>
        <taxon>Cephalochordata</taxon>
        <taxon>Leptocardii</taxon>
        <taxon>Amphioxiformes</taxon>
        <taxon>Branchiostomatidae</taxon>
        <taxon>Branchiostoma</taxon>
    </lineage>
</organism>
<dbReference type="FunFam" id="2.40.10.10:FF:000003">
    <property type="entry name" value="Transmembrane serine protease 3"/>
    <property type="match status" value="1"/>
</dbReference>
<dbReference type="PROSITE" id="PS01180">
    <property type="entry name" value="CUB"/>
    <property type="match status" value="2"/>
</dbReference>
<dbReference type="Gene3D" id="4.10.400.10">
    <property type="entry name" value="Low-density Lipoprotein Receptor"/>
    <property type="match status" value="1"/>
</dbReference>
<dbReference type="OrthoDB" id="10012881at2759"/>
<dbReference type="SMART" id="SM00192">
    <property type="entry name" value="LDLa"/>
    <property type="match status" value="1"/>
</dbReference>
<feature type="domain" description="Peptidase S1" evidence="11">
    <location>
        <begin position="679"/>
        <end position="915"/>
    </location>
</feature>
<evidence type="ECO:0000256" key="7">
    <source>
        <dbReference type="PROSITE-ProRule" id="PRU00302"/>
    </source>
</evidence>
<dbReference type="InterPro" id="IPR043504">
    <property type="entry name" value="Peptidase_S1_PA_chymotrypsin"/>
</dbReference>
<feature type="domain" description="Sushi" evidence="12">
    <location>
        <begin position="310"/>
        <end position="369"/>
    </location>
</feature>
<protein>
    <submittedName>
        <fullName evidence="13">OVCH1 protein</fullName>
    </submittedName>
</protein>
<dbReference type="InterPro" id="IPR023415">
    <property type="entry name" value="LDLR_class-A_CS"/>
</dbReference>
<dbReference type="InterPro" id="IPR033116">
    <property type="entry name" value="TRYPSIN_SER"/>
</dbReference>
<evidence type="ECO:0000313" key="13">
    <source>
        <dbReference type="EMBL" id="CAH1246044.1"/>
    </source>
</evidence>
<dbReference type="PROSITE" id="PS00135">
    <property type="entry name" value="TRYPSIN_SER"/>
    <property type="match status" value="1"/>
</dbReference>
<keyword evidence="14" id="KW-1185">Reference proteome</keyword>
<feature type="disulfide bond" evidence="6">
    <location>
        <begin position="630"/>
        <end position="648"/>
    </location>
</feature>
<evidence type="ECO:0000256" key="5">
    <source>
        <dbReference type="ARBA" id="ARBA00023157"/>
    </source>
</evidence>
<evidence type="ECO:0000256" key="3">
    <source>
        <dbReference type="ARBA" id="ARBA00022801"/>
    </source>
</evidence>
<dbReference type="InterPro" id="IPR001314">
    <property type="entry name" value="Peptidase_S1A"/>
</dbReference>
<feature type="disulfide bond" evidence="7">
    <location>
        <begin position="158"/>
        <end position="185"/>
    </location>
</feature>
<dbReference type="Gene3D" id="2.10.70.10">
    <property type="entry name" value="Complement Module, domain 1"/>
    <property type="match status" value="4"/>
</dbReference>
<dbReference type="SMART" id="SM00020">
    <property type="entry name" value="Tryp_SPc"/>
    <property type="match status" value="1"/>
</dbReference>
<dbReference type="Pfam" id="PF00089">
    <property type="entry name" value="Trypsin"/>
    <property type="match status" value="1"/>
</dbReference>
<dbReference type="PANTHER" id="PTHR24252">
    <property type="entry name" value="ACROSIN-RELATED"/>
    <property type="match status" value="1"/>
</dbReference>
<evidence type="ECO:0000259" key="10">
    <source>
        <dbReference type="PROSITE" id="PS01180"/>
    </source>
</evidence>
<feature type="domain" description="CUB" evidence="10">
    <location>
        <begin position="373"/>
        <end position="486"/>
    </location>
</feature>
<dbReference type="PROSITE" id="PS50240">
    <property type="entry name" value="TRYPSIN_DOM"/>
    <property type="match status" value="1"/>
</dbReference>
<evidence type="ECO:0000313" key="14">
    <source>
        <dbReference type="Proteomes" id="UP000838412"/>
    </source>
</evidence>
<dbReference type="CDD" id="cd00033">
    <property type="entry name" value="CCP"/>
    <property type="match status" value="4"/>
</dbReference>
<dbReference type="InterPro" id="IPR000436">
    <property type="entry name" value="Sushi_SCR_CCP_dom"/>
</dbReference>
<evidence type="ECO:0000256" key="8">
    <source>
        <dbReference type="RuleBase" id="RU363034"/>
    </source>
</evidence>
<evidence type="ECO:0000256" key="6">
    <source>
        <dbReference type="PROSITE-ProRule" id="PRU00124"/>
    </source>
</evidence>
<keyword evidence="7" id="KW-0768">Sushi</keyword>
<feature type="disulfide bond" evidence="6">
    <location>
        <begin position="642"/>
        <end position="657"/>
    </location>
</feature>
<dbReference type="FunFam" id="2.60.120.290:FF:000013">
    <property type="entry name" value="Membrane frizzled-related protein"/>
    <property type="match status" value="2"/>
</dbReference>
<evidence type="ECO:0000256" key="1">
    <source>
        <dbReference type="ARBA" id="ARBA00022536"/>
    </source>
</evidence>
<feature type="region of interest" description="Disordered" evidence="9">
    <location>
        <begin position="486"/>
        <end position="506"/>
    </location>
</feature>
<dbReference type="PROSITE" id="PS00134">
    <property type="entry name" value="TRYPSIN_HIS"/>
    <property type="match status" value="1"/>
</dbReference>
<gene>
    <name evidence="13" type="primary">OVCH1</name>
    <name evidence="13" type="ORF">BLAG_LOCUS8196</name>
</gene>
<sequence length="917" mass="97499">MIKGEGQWRHPPIHINHSTCPNTSSTKLYLRRRKHFTDRHTVKMRAGDVLLVLATLTSIDLSTQQTCGEINLPDTVRGGCEAPFTIGERCNFQCREGCVKRRGRHNLTCRNRRRRTRWTGRRLSCSCAPCGDSPTVPNASATGCEAPYDAGEICNYQCNAGFVAGGGDAIRICVNGHWNGNNLVCNGNSIGCPTRPTVANTDVTGCTSPYDEEESCTYQCSSGFISAGGDNTRTCRDGDWTGTDLVCESNRCPSRPSVANTDVTGCTPPYDAEESCTYQCRSGFTSAGGDSTRTCRDGDWTGTDLVCESNRCPSRPSVANTDVTGCAPPYDAEESCTYQCSSGFISAGGNIIRTCRDGDWTGTDLVCEKESACGNPTVLSGISGAFTSPGHPGSYGNNQQCSWKITVTAGKVVAFSFPEMNIENHRLCGYDALVVYNGPTSAFPEAARLCGNSADPVLTTANEVFLTFTTDGSVTGAGFSASFREEDPAVTLPPPPTPSRPAGCGNPTVLSGDSGTFTSPEYPNRYPNNAECSWTITVTPGKIVKISFERFSLEVSGTCNYDSLTLYDGTDRNAPEVKKLCGSHSRELSTSGSDAFLLFTSDGSVTQVGFSATYTAEDPPPTCSPSDFTCFDGSCVSSATTCDGNDDCPDGSDEFGCINPGASCGAPPIHPVFPPLNRIVGGEGAVSSSWPWQASLQTSAGHRCGGTLINSEWVVTAAHCVDDNPSANRYTIVLGKHHTYSSDVTEQRFSLSQLIMHENYVSSPVPNRDIALLKLAQPATLNQFVGTACLPDGSDDNPSEGTTCVITGWGETQGTGDDDVLKQARVPLVSNANCRAAYGNGEGRPITNFMMCAGYPEGGHDTCQGDSGGPLVCTRRGSWVLDGVTSWGEGCAVEGYPGVYTRVSSLLDWIEEKINST</sequence>
<evidence type="ECO:0000259" key="12">
    <source>
        <dbReference type="PROSITE" id="PS50923"/>
    </source>
</evidence>
<dbReference type="Gene3D" id="2.40.10.10">
    <property type="entry name" value="Trypsin-like serine proteases"/>
    <property type="match status" value="1"/>
</dbReference>
<keyword evidence="5 7" id="KW-1015">Disulfide bond</keyword>
<dbReference type="PROSITE" id="PS01209">
    <property type="entry name" value="LDLRA_1"/>
    <property type="match status" value="1"/>
</dbReference>
<dbReference type="Proteomes" id="UP000838412">
    <property type="component" value="Chromosome 15"/>
</dbReference>
<keyword evidence="1" id="KW-0245">EGF-like domain</keyword>
<feature type="domain" description="Sushi" evidence="12">
    <location>
        <begin position="250"/>
        <end position="309"/>
    </location>
</feature>
<name>A0A8J9Z296_BRALA</name>
<evidence type="ECO:0000256" key="9">
    <source>
        <dbReference type="SAM" id="MobiDB-lite"/>
    </source>
</evidence>
<feature type="disulfide bond" evidence="7">
    <location>
        <begin position="280"/>
        <end position="307"/>
    </location>
</feature>